<evidence type="ECO:0000313" key="1">
    <source>
        <dbReference type="EMBL" id="VXA90486.1"/>
    </source>
</evidence>
<dbReference type="EMBL" id="CABWLH010000001">
    <property type="protein sequence ID" value="VXA90486.1"/>
    <property type="molecule type" value="Genomic_DNA"/>
</dbReference>
<protein>
    <submittedName>
        <fullName evidence="1">Uncharacterized protein</fullName>
    </submittedName>
</protein>
<proteinExistence type="predicted"/>
<organism evidence="1 2">
    <name type="scientific">Bacillus altitudinis</name>
    <dbReference type="NCBI Taxonomy" id="293387"/>
    <lineage>
        <taxon>Bacteria</taxon>
        <taxon>Bacillati</taxon>
        <taxon>Bacillota</taxon>
        <taxon>Bacilli</taxon>
        <taxon>Bacillales</taxon>
        <taxon>Bacillaceae</taxon>
        <taxon>Bacillus</taxon>
    </lineage>
</organism>
<accession>A0A653LF44</accession>
<gene>
    <name evidence="1" type="ORF">BACI348_10069</name>
</gene>
<dbReference type="AlphaFoldDB" id="A0A653LF44"/>
<evidence type="ECO:0000313" key="2">
    <source>
        <dbReference type="Proteomes" id="UP000433089"/>
    </source>
</evidence>
<name>A0A653LF44_BACAB</name>
<sequence>MLISKESAFSTVQSIRLINYLYPYFEKNKTKKKEEMTSSSL</sequence>
<dbReference type="Proteomes" id="UP000433089">
    <property type="component" value="Unassembled WGS sequence"/>
</dbReference>
<reference evidence="1 2" key="1">
    <citation type="submission" date="2019-10" db="EMBL/GenBank/DDBJ databases">
        <authorList>
            <person name="Karimi E."/>
        </authorList>
    </citation>
    <scope>NUCLEOTIDE SEQUENCE [LARGE SCALE GENOMIC DNA]</scope>
    <source>
        <strain evidence="1">Bacillus sp. 348</strain>
    </source>
</reference>